<reference evidence="2" key="1">
    <citation type="journal article" date="2012" name="Proc. Natl. Acad. Sci. U.S.A.">
        <title>Antigenic diversity is generated by distinct evolutionary mechanisms in African trypanosome species.</title>
        <authorList>
            <person name="Jackson A.P."/>
            <person name="Berry A."/>
            <person name="Aslett M."/>
            <person name="Allison H.C."/>
            <person name="Burton P."/>
            <person name="Vavrova-Anderson J."/>
            <person name="Brown R."/>
            <person name="Browne H."/>
            <person name="Corton N."/>
            <person name="Hauser H."/>
            <person name="Gamble J."/>
            <person name="Gilderthorp R."/>
            <person name="Marcello L."/>
            <person name="McQuillan J."/>
            <person name="Otto T.D."/>
            <person name="Quail M.A."/>
            <person name="Sanders M.J."/>
            <person name="van Tonder A."/>
            <person name="Ginger M.L."/>
            <person name="Field M.C."/>
            <person name="Barry J.D."/>
            <person name="Hertz-Fowler C."/>
            <person name="Berriman M."/>
        </authorList>
    </citation>
    <scope>NUCLEOTIDE SEQUENCE</scope>
    <source>
        <strain evidence="2">IL3000</strain>
    </source>
</reference>
<organism evidence="2">
    <name type="scientific">Trypanosoma congolense (strain IL3000)</name>
    <dbReference type="NCBI Taxonomy" id="1068625"/>
    <lineage>
        <taxon>Eukaryota</taxon>
        <taxon>Discoba</taxon>
        <taxon>Euglenozoa</taxon>
        <taxon>Kinetoplastea</taxon>
        <taxon>Metakinetoplastina</taxon>
        <taxon>Trypanosomatida</taxon>
        <taxon>Trypanosomatidae</taxon>
        <taxon>Trypanosoma</taxon>
        <taxon>Nannomonas</taxon>
    </lineage>
</organism>
<name>G0URN8_TRYCI</name>
<proteinExistence type="predicted"/>
<dbReference type="EMBL" id="HE575321">
    <property type="protein sequence ID" value="CCC92050.1"/>
    <property type="molecule type" value="Genomic_DNA"/>
</dbReference>
<protein>
    <submittedName>
        <fullName evidence="2">Uncharacterized protein</fullName>
    </submittedName>
</protein>
<keyword evidence="1" id="KW-1133">Transmembrane helix</keyword>
<sequence>MYIYIYISFKFLFFTSYSLCLCCVFPLFATTLILFTFCPDLSRPSSHLLPLPRAFLSECRLLFLRYLFGSLLSDNRQEGGGVKELRINGERWQGCELKKVGRSDNSGRGDILVDMRAG</sequence>
<evidence type="ECO:0000256" key="1">
    <source>
        <dbReference type="SAM" id="Phobius"/>
    </source>
</evidence>
<gene>
    <name evidence="2" type="ORF">TCIL3000_8_2690</name>
</gene>
<keyword evidence="1" id="KW-0812">Transmembrane</keyword>
<feature type="transmembrane region" description="Helical" evidence="1">
    <location>
        <begin position="12"/>
        <end position="37"/>
    </location>
</feature>
<accession>G0URN8</accession>
<keyword evidence="1" id="KW-0472">Membrane</keyword>
<dbReference type="AlphaFoldDB" id="G0URN8"/>
<evidence type="ECO:0000313" key="2">
    <source>
        <dbReference type="EMBL" id="CCC92050.1"/>
    </source>
</evidence>